<dbReference type="SUPFAM" id="SSF56574">
    <property type="entry name" value="Serpins"/>
    <property type="match status" value="1"/>
</dbReference>
<dbReference type="AlphaFoldDB" id="A0A443RX32"/>
<dbReference type="VEuPathDB" id="VectorBase:LDEU012342"/>
<dbReference type="OrthoDB" id="47207at2759"/>
<evidence type="ECO:0000256" key="1">
    <source>
        <dbReference type="ARBA" id="ARBA00022690"/>
    </source>
</evidence>
<dbReference type="InterPro" id="IPR042178">
    <property type="entry name" value="Serpin_sf_1"/>
</dbReference>
<evidence type="ECO:0000313" key="5">
    <source>
        <dbReference type="Proteomes" id="UP000288716"/>
    </source>
</evidence>
<dbReference type="InterPro" id="IPR023796">
    <property type="entry name" value="Serpin_dom"/>
</dbReference>
<name>A0A443RX32_9ACAR</name>
<dbReference type="Proteomes" id="UP000288716">
    <property type="component" value="Unassembled WGS sequence"/>
</dbReference>
<evidence type="ECO:0000313" key="4">
    <source>
        <dbReference type="EMBL" id="RWS19698.1"/>
    </source>
</evidence>
<dbReference type="Gene3D" id="2.30.39.10">
    <property type="entry name" value="Alpha-1-antitrypsin, domain 1"/>
    <property type="match status" value="1"/>
</dbReference>
<protein>
    <submittedName>
        <fullName evidence="4">Alpha-1-antitrypsin-like protein</fullName>
    </submittedName>
</protein>
<keyword evidence="5" id="KW-1185">Reference proteome</keyword>
<proteinExistence type="predicted"/>
<accession>A0A443RX32</accession>
<gene>
    <name evidence="4" type="ORF">B4U80_12238</name>
</gene>
<keyword evidence="1" id="KW-0646">Protease inhibitor</keyword>
<evidence type="ECO:0000259" key="3">
    <source>
        <dbReference type="Pfam" id="PF00079"/>
    </source>
</evidence>
<dbReference type="GO" id="GO:0004867">
    <property type="term" value="F:serine-type endopeptidase inhibitor activity"/>
    <property type="evidence" value="ECO:0007669"/>
    <property type="project" value="UniProtKB-KW"/>
</dbReference>
<dbReference type="InterPro" id="IPR036186">
    <property type="entry name" value="Serpin_sf"/>
</dbReference>
<dbReference type="EMBL" id="NCKV01023488">
    <property type="protein sequence ID" value="RWS19698.1"/>
    <property type="molecule type" value="Genomic_DNA"/>
</dbReference>
<dbReference type="InterPro" id="IPR042185">
    <property type="entry name" value="Serpin_sf_2"/>
</dbReference>
<comment type="caution">
    <text evidence="4">The sequence shown here is derived from an EMBL/GenBank/DDBJ whole genome shotgun (WGS) entry which is preliminary data.</text>
</comment>
<evidence type="ECO:0000256" key="2">
    <source>
        <dbReference type="ARBA" id="ARBA00022900"/>
    </source>
</evidence>
<feature type="domain" description="Serpin" evidence="3">
    <location>
        <begin position="1"/>
        <end position="62"/>
    </location>
</feature>
<organism evidence="4 5">
    <name type="scientific">Leptotrombidium deliense</name>
    <dbReference type="NCBI Taxonomy" id="299467"/>
    <lineage>
        <taxon>Eukaryota</taxon>
        <taxon>Metazoa</taxon>
        <taxon>Ecdysozoa</taxon>
        <taxon>Arthropoda</taxon>
        <taxon>Chelicerata</taxon>
        <taxon>Arachnida</taxon>
        <taxon>Acari</taxon>
        <taxon>Acariformes</taxon>
        <taxon>Trombidiformes</taxon>
        <taxon>Prostigmata</taxon>
        <taxon>Anystina</taxon>
        <taxon>Parasitengona</taxon>
        <taxon>Trombiculoidea</taxon>
        <taxon>Trombiculidae</taxon>
        <taxon>Leptotrombidium</taxon>
    </lineage>
</organism>
<keyword evidence="2" id="KW-0722">Serine protease inhibitor</keyword>
<dbReference type="Pfam" id="PF00079">
    <property type="entry name" value="Serpin"/>
    <property type="match status" value="1"/>
</dbReference>
<sequence length="71" mass="7535">MGLSLPFTKPDFPGIAEGIKVSQANHKAIIAVDEAGTEAAAVTTIEFIPESSFEGPEFTANQSSVSLYYSR</sequence>
<reference evidence="4 5" key="1">
    <citation type="journal article" date="2018" name="Gigascience">
        <title>Genomes of trombidid mites reveal novel predicted allergens and laterally-transferred genes associated with secondary metabolism.</title>
        <authorList>
            <person name="Dong X."/>
            <person name="Chaisiri K."/>
            <person name="Xia D."/>
            <person name="Armstrong S.D."/>
            <person name="Fang Y."/>
            <person name="Donnelly M.J."/>
            <person name="Kadowaki T."/>
            <person name="McGarry J.W."/>
            <person name="Darby A.C."/>
            <person name="Makepeace B.L."/>
        </authorList>
    </citation>
    <scope>NUCLEOTIDE SEQUENCE [LARGE SCALE GENOMIC DNA]</scope>
    <source>
        <strain evidence="4">UoL-UT</strain>
    </source>
</reference>
<dbReference type="Gene3D" id="3.30.497.10">
    <property type="entry name" value="Antithrombin, subunit I, domain 2"/>
    <property type="match status" value="1"/>
</dbReference>